<dbReference type="Proteomes" id="UP000248555">
    <property type="component" value="Unassembled WGS sequence"/>
</dbReference>
<protein>
    <submittedName>
        <fullName evidence="7">3-hydroxyisobutyrate dehydrogenase</fullName>
    </submittedName>
</protein>
<accession>A0A327YRK6</accession>
<evidence type="ECO:0000256" key="4">
    <source>
        <dbReference type="PIRSR" id="PIRSR000103-1"/>
    </source>
</evidence>
<proteinExistence type="inferred from homology"/>
<dbReference type="GO" id="GO:0016491">
    <property type="term" value="F:oxidoreductase activity"/>
    <property type="evidence" value="ECO:0007669"/>
    <property type="project" value="UniProtKB-KW"/>
</dbReference>
<keyword evidence="3" id="KW-0520">NAD</keyword>
<dbReference type="AlphaFoldDB" id="A0A327YRK6"/>
<evidence type="ECO:0000256" key="3">
    <source>
        <dbReference type="ARBA" id="ARBA00023027"/>
    </source>
</evidence>
<comment type="similarity">
    <text evidence="1">Belongs to the HIBADH-related family.</text>
</comment>
<dbReference type="InterPro" id="IPR006115">
    <property type="entry name" value="6PGDH_NADP-bd"/>
</dbReference>
<dbReference type="SUPFAM" id="SSF51735">
    <property type="entry name" value="NAD(P)-binding Rossmann-fold domains"/>
    <property type="match status" value="1"/>
</dbReference>
<dbReference type="InterPro" id="IPR029154">
    <property type="entry name" value="HIBADH-like_NADP-bd"/>
</dbReference>
<dbReference type="InterPro" id="IPR015815">
    <property type="entry name" value="HIBADH-related"/>
</dbReference>
<comment type="caution">
    <text evidence="7">The sequence shown here is derived from an EMBL/GenBank/DDBJ whole genome shotgun (WGS) entry which is preliminary data.</text>
</comment>
<dbReference type="InterPro" id="IPR013328">
    <property type="entry name" value="6PGD_dom2"/>
</dbReference>
<evidence type="ECO:0000256" key="1">
    <source>
        <dbReference type="ARBA" id="ARBA00009080"/>
    </source>
</evidence>
<dbReference type="PIRSF" id="PIRSF000103">
    <property type="entry name" value="HIBADH"/>
    <property type="match status" value="1"/>
</dbReference>
<feature type="domain" description="6-phosphogluconate dehydrogenase NADP-binding" evidence="5">
    <location>
        <begin position="2"/>
        <end position="161"/>
    </location>
</feature>
<dbReference type="Gene3D" id="3.40.50.720">
    <property type="entry name" value="NAD(P)-binding Rossmann-like Domain"/>
    <property type="match status" value="1"/>
</dbReference>
<sequence>MKIGFIGVGVMGARMARRLLNAGYKVAVYNRSVEKTEPLVQLGAVREETIAELASRSDVICTCLSMPEDVMDVYLREDGVVNHAGPGTICLDFTTVGPDTSKAVSAKAEEKGISYLDAPVSGGPEGAEQGTLTVMVGGKRSAWERVLPLLRVLGETVEYLGPSGSGSIAKLLNQYLVAVHSVAASEAMVTGAALGLDAEQLYRLLKVSYGDSRMLRRHMEQFVLNRQFAPGGAVKYVHKDVRLANKLLETAGITQFTGQVAEQAFASALEQGLADLDMSAVIQPLERVCRVTVKKRS</sequence>
<feature type="active site" evidence="4">
    <location>
        <position position="170"/>
    </location>
</feature>
<keyword evidence="8" id="KW-1185">Reference proteome</keyword>
<feature type="domain" description="3-hydroxyisobutyrate dehydrogenase-like NAD-binding" evidence="6">
    <location>
        <begin position="164"/>
        <end position="285"/>
    </location>
</feature>
<gene>
    <name evidence="7" type="ORF">B0I26_101496</name>
</gene>
<dbReference type="GO" id="GO:0051287">
    <property type="term" value="F:NAD binding"/>
    <property type="evidence" value="ECO:0007669"/>
    <property type="project" value="InterPro"/>
</dbReference>
<dbReference type="Pfam" id="PF03446">
    <property type="entry name" value="NAD_binding_2"/>
    <property type="match status" value="1"/>
</dbReference>
<evidence type="ECO:0000259" key="5">
    <source>
        <dbReference type="Pfam" id="PF03446"/>
    </source>
</evidence>
<dbReference type="InterPro" id="IPR036291">
    <property type="entry name" value="NAD(P)-bd_dom_sf"/>
</dbReference>
<dbReference type="PANTHER" id="PTHR43060:SF15">
    <property type="entry name" value="3-HYDROXYISOBUTYRATE DEHYDROGENASE-LIKE 1, MITOCHONDRIAL-RELATED"/>
    <property type="match status" value="1"/>
</dbReference>
<dbReference type="SUPFAM" id="SSF48179">
    <property type="entry name" value="6-phosphogluconate dehydrogenase C-terminal domain-like"/>
    <property type="match status" value="1"/>
</dbReference>
<evidence type="ECO:0000313" key="8">
    <source>
        <dbReference type="Proteomes" id="UP000248555"/>
    </source>
</evidence>
<evidence type="ECO:0000259" key="6">
    <source>
        <dbReference type="Pfam" id="PF14833"/>
    </source>
</evidence>
<dbReference type="InterPro" id="IPR008927">
    <property type="entry name" value="6-PGluconate_DH-like_C_sf"/>
</dbReference>
<dbReference type="Pfam" id="PF14833">
    <property type="entry name" value="NAD_binding_11"/>
    <property type="match status" value="1"/>
</dbReference>
<keyword evidence="2" id="KW-0560">Oxidoreductase</keyword>
<name>A0A327YRK6_9BACL</name>
<organism evidence="7 8">
    <name type="scientific">Paranoxybacillus vitaminiphilus</name>
    <dbReference type="NCBI Taxonomy" id="581036"/>
    <lineage>
        <taxon>Bacteria</taxon>
        <taxon>Bacillati</taxon>
        <taxon>Bacillota</taxon>
        <taxon>Bacilli</taxon>
        <taxon>Bacillales</taxon>
        <taxon>Anoxybacillaceae</taxon>
        <taxon>Paranoxybacillus</taxon>
    </lineage>
</organism>
<evidence type="ECO:0000313" key="7">
    <source>
        <dbReference type="EMBL" id="RAK23533.1"/>
    </source>
</evidence>
<evidence type="ECO:0000256" key="2">
    <source>
        <dbReference type="ARBA" id="ARBA00023002"/>
    </source>
</evidence>
<dbReference type="Gene3D" id="1.10.1040.10">
    <property type="entry name" value="N-(1-d-carboxylethyl)-l-norvaline Dehydrogenase, domain 2"/>
    <property type="match status" value="1"/>
</dbReference>
<dbReference type="PANTHER" id="PTHR43060">
    <property type="entry name" value="3-HYDROXYISOBUTYRATE DEHYDROGENASE-LIKE 1, MITOCHONDRIAL-RELATED"/>
    <property type="match status" value="1"/>
</dbReference>
<dbReference type="GO" id="GO:0050661">
    <property type="term" value="F:NADP binding"/>
    <property type="evidence" value="ECO:0007669"/>
    <property type="project" value="InterPro"/>
</dbReference>
<reference evidence="7 8" key="1">
    <citation type="submission" date="2018-06" db="EMBL/GenBank/DDBJ databases">
        <title>Genomic Encyclopedia of Type Strains, Phase III (KMG-III): the genomes of soil and plant-associated and newly described type strains.</title>
        <authorList>
            <person name="Whitman W."/>
        </authorList>
    </citation>
    <scope>NUCLEOTIDE SEQUENCE [LARGE SCALE GENOMIC DNA]</scope>
    <source>
        <strain evidence="7 8">CGMCC 1.8979</strain>
    </source>
</reference>
<dbReference type="EMBL" id="QLMH01000001">
    <property type="protein sequence ID" value="RAK23533.1"/>
    <property type="molecule type" value="Genomic_DNA"/>
</dbReference>